<organism evidence="2 3">
    <name type="scientific">Hibiscus syriacus</name>
    <name type="common">Rose of Sharon</name>
    <dbReference type="NCBI Taxonomy" id="106335"/>
    <lineage>
        <taxon>Eukaryota</taxon>
        <taxon>Viridiplantae</taxon>
        <taxon>Streptophyta</taxon>
        <taxon>Embryophyta</taxon>
        <taxon>Tracheophyta</taxon>
        <taxon>Spermatophyta</taxon>
        <taxon>Magnoliopsida</taxon>
        <taxon>eudicotyledons</taxon>
        <taxon>Gunneridae</taxon>
        <taxon>Pentapetalae</taxon>
        <taxon>rosids</taxon>
        <taxon>malvids</taxon>
        <taxon>Malvales</taxon>
        <taxon>Malvaceae</taxon>
        <taxon>Malvoideae</taxon>
        <taxon>Hibiscus</taxon>
    </lineage>
</organism>
<proteinExistence type="predicted"/>
<evidence type="ECO:0000259" key="1">
    <source>
        <dbReference type="Pfam" id="PF03372"/>
    </source>
</evidence>
<feature type="domain" description="Endonuclease/exonuclease/phosphatase" evidence="1">
    <location>
        <begin position="27"/>
        <end position="131"/>
    </location>
</feature>
<dbReference type="Proteomes" id="UP000436088">
    <property type="component" value="Unassembled WGS sequence"/>
</dbReference>
<reference evidence="2" key="1">
    <citation type="submission" date="2019-09" db="EMBL/GenBank/DDBJ databases">
        <title>Draft genome information of white flower Hibiscus syriacus.</title>
        <authorList>
            <person name="Kim Y.-M."/>
        </authorList>
    </citation>
    <scope>NUCLEOTIDE SEQUENCE [LARGE SCALE GENOMIC DNA]</scope>
    <source>
        <strain evidence="2">YM2019G1</strain>
    </source>
</reference>
<dbReference type="Pfam" id="PF03372">
    <property type="entry name" value="Exo_endo_phos"/>
    <property type="match status" value="1"/>
</dbReference>
<dbReference type="SUPFAM" id="SSF56219">
    <property type="entry name" value="DNase I-like"/>
    <property type="match status" value="1"/>
</dbReference>
<evidence type="ECO:0000313" key="2">
    <source>
        <dbReference type="EMBL" id="KAE8668460.1"/>
    </source>
</evidence>
<comment type="caution">
    <text evidence="2">The sequence shown here is derived from an EMBL/GenBank/DDBJ whole genome shotgun (WGS) entry which is preliminary data.</text>
</comment>
<sequence>MNQVYDPTFVNCMVMKSTGHSIFLFTSVYASPQASKRRFLWNQLVRLNPGNTVPWLLRGDFNVILKPDEGTGCSHRHTNGSHLFTDFLSSMGLWDISFRGPTFTWSRGNLHQRLDRCVANARWKYSFMSAHVTLLDGLGLNHRPLLVSLHEEFNHHINRSFRFINAWQSHPNFNDFLKGV</sequence>
<evidence type="ECO:0000313" key="3">
    <source>
        <dbReference type="Proteomes" id="UP000436088"/>
    </source>
</evidence>
<dbReference type="GO" id="GO:0003824">
    <property type="term" value="F:catalytic activity"/>
    <property type="evidence" value="ECO:0007669"/>
    <property type="project" value="InterPro"/>
</dbReference>
<dbReference type="Gene3D" id="3.60.10.10">
    <property type="entry name" value="Endonuclease/exonuclease/phosphatase"/>
    <property type="match status" value="1"/>
</dbReference>
<dbReference type="InterPro" id="IPR036691">
    <property type="entry name" value="Endo/exonu/phosph_ase_sf"/>
</dbReference>
<dbReference type="InterPro" id="IPR005135">
    <property type="entry name" value="Endo/exonuclease/phosphatase"/>
</dbReference>
<dbReference type="AlphaFoldDB" id="A0A6A2XFE0"/>
<keyword evidence="3" id="KW-1185">Reference proteome</keyword>
<name>A0A6A2XFE0_HIBSY</name>
<dbReference type="PANTHER" id="PTHR33710:SF77">
    <property type="entry name" value="DNASE I-LIKE SUPERFAMILY PROTEIN"/>
    <property type="match status" value="1"/>
</dbReference>
<dbReference type="EMBL" id="VEPZ02001550">
    <property type="protein sequence ID" value="KAE8668460.1"/>
    <property type="molecule type" value="Genomic_DNA"/>
</dbReference>
<gene>
    <name evidence="2" type="ORF">F3Y22_tig00112319pilonHSYRG00128</name>
</gene>
<accession>A0A6A2XFE0</accession>
<protein>
    <recommendedName>
        <fullName evidence="1">Endonuclease/exonuclease/phosphatase domain-containing protein</fullName>
    </recommendedName>
</protein>
<dbReference type="PANTHER" id="PTHR33710">
    <property type="entry name" value="BNAC02G09200D PROTEIN"/>
    <property type="match status" value="1"/>
</dbReference>